<dbReference type="AlphaFoldDB" id="A0A6N6MM74"/>
<accession>A0A6N6MM74</accession>
<keyword evidence="1" id="KW-1133">Transmembrane helix</keyword>
<organism evidence="2 3">
    <name type="scientific">Pseudotamlana haliotis</name>
    <dbReference type="NCBI Taxonomy" id="2614804"/>
    <lineage>
        <taxon>Bacteria</taxon>
        <taxon>Pseudomonadati</taxon>
        <taxon>Bacteroidota</taxon>
        <taxon>Flavobacteriia</taxon>
        <taxon>Flavobacteriales</taxon>
        <taxon>Flavobacteriaceae</taxon>
        <taxon>Pseudotamlana</taxon>
    </lineage>
</organism>
<reference evidence="2 3" key="1">
    <citation type="submission" date="2019-09" db="EMBL/GenBank/DDBJ databases">
        <authorList>
            <person name="Cao W.R."/>
        </authorList>
    </citation>
    <scope>NUCLEOTIDE SEQUENCE [LARGE SCALE GENOMIC DNA]</scope>
    <source>
        <strain evidence="2 3">B1N29</strain>
    </source>
</reference>
<protein>
    <submittedName>
        <fullName evidence="2">DUF4199 domain-containing protein</fullName>
    </submittedName>
</protein>
<dbReference type="Pfam" id="PF13858">
    <property type="entry name" value="DUF4199"/>
    <property type="match status" value="1"/>
</dbReference>
<evidence type="ECO:0000256" key="1">
    <source>
        <dbReference type="SAM" id="Phobius"/>
    </source>
</evidence>
<name>A0A6N6MM74_9FLAO</name>
<keyword evidence="1" id="KW-0472">Membrane</keyword>
<proteinExistence type="predicted"/>
<keyword evidence="1" id="KW-0812">Transmembrane</keyword>
<feature type="transmembrane region" description="Helical" evidence="1">
    <location>
        <begin position="151"/>
        <end position="169"/>
    </location>
</feature>
<feature type="transmembrane region" description="Helical" evidence="1">
    <location>
        <begin position="12"/>
        <end position="30"/>
    </location>
</feature>
<comment type="caution">
    <text evidence="2">The sequence shown here is derived from an EMBL/GenBank/DDBJ whole genome shotgun (WGS) entry which is preliminary data.</text>
</comment>
<feature type="transmembrane region" description="Helical" evidence="1">
    <location>
        <begin position="36"/>
        <end position="55"/>
    </location>
</feature>
<keyword evidence="3" id="KW-1185">Reference proteome</keyword>
<dbReference type="Proteomes" id="UP000441333">
    <property type="component" value="Unassembled WGS sequence"/>
</dbReference>
<feature type="transmembrane region" description="Helical" evidence="1">
    <location>
        <begin position="76"/>
        <end position="99"/>
    </location>
</feature>
<evidence type="ECO:0000313" key="2">
    <source>
        <dbReference type="EMBL" id="KAB1069403.1"/>
    </source>
</evidence>
<gene>
    <name evidence="2" type="ORF">F6U93_03565</name>
</gene>
<evidence type="ECO:0000313" key="3">
    <source>
        <dbReference type="Proteomes" id="UP000441333"/>
    </source>
</evidence>
<dbReference type="RefSeq" id="WP_150936915.1">
    <property type="nucleotide sequence ID" value="NZ_WAAT01000025.1"/>
</dbReference>
<dbReference type="EMBL" id="WAAT01000025">
    <property type="protein sequence ID" value="KAB1069403.1"/>
    <property type="molecule type" value="Genomic_DNA"/>
</dbReference>
<dbReference type="InterPro" id="IPR025250">
    <property type="entry name" value="DUF4199"/>
</dbReference>
<sequence>MEKSIKSIASDLGLYLGILLSLYTLTAYLIDLGLIVNIWLMMLIIPLVIVGFGIFSTAKAKSFNNGFLTFKQAFSSYFITVAIGIMISTLVTVVIFNFIDPEAAVETKNILVENTATMMKNSGAPTETIAEKITEIESQDTFAIGVQLKSLAQSLIFFAVIGLIVAAALKKSNPEAE</sequence>